<dbReference type="OrthoDB" id="248132at2759"/>
<dbReference type="Gene3D" id="2.40.100.10">
    <property type="entry name" value="Cyclophilin-like"/>
    <property type="match status" value="1"/>
</dbReference>
<dbReference type="InterPro" id="IPR002130">
    <property type="entry name" value="Cyclophilin-type_PPIase_dom"/>
</dbReference>
<sequence length="499" mass="53694">MTTCVSVHMWTAVSNRRDVLLPPPPPPAPHFLLSALTRIHGLPLATRTPPNIANTTDTTPCRIPPSAMQVELSLLFPHTLKELPVSFFIPLLAQRPRTVANLFFMCSGQLPLPAELLAAVHLTESEVAYTTTDNAKAAGLLPLSNSAVVRIDKTSVIEIGSSTTKSIFGGFIPDEPVTLPADTAARGQSIATTMSSLKAGTLLYGNLGMPNTQACRYYILLESVTTPEQRREFAGFAPLGMVTSGLAELKRAASQTAVQPCTLMPKKKVVVSECRLQLDYAKLTSSSEAGASALPLGGPREGTSQNVGKRQPTNPHERVAGRVRRRDDDDEDEQTDARTAVESDDGNTSGPDAAPLHSTGFFRMSARFPRAVLASATGSPLKRRRAEAFVVGDDGMPALRTTAIAPGEQVNSDGTAAPFEFFKAQQDAFMNDIDCIKDAQRQRLNCKAGKKKKSQQAFASSSSRGWHASSQKHRNSGTRATGSRAPSKSNAKKMVPWRY</sequence>
<dbReference type="SUPFAM" id="SSF50891">
    <property type="entry name" value="Cyclophilin-like"/>
    <property type="match status" value="1"/>
</dbReference>
<reference evidence="1 2" key="1">
    <citation type="journal article" date="2015" name="Sci. Rep.">
        <title>The genome of Leishmania panamensis: insights into genomics of the L. (Viannia) subgenus.</title>
        <authorList>
            <person name="Llanes A."/>
            <person name="Restrepo C.M."/>
            <person name="Vecchio G.D."/>
            <person name="Anguizola F.J."/>
            <person name="Lleonart R."/>
        </authorList>
    </citation>
    <scope>NUCLEOTIDE SEQUENCE [LARGE SCALE GENOMIC DNA]</scope>
    <source>
        <strain evidence="1 2">MHOM/PA/94/PSC-1</strain>
    </source>
</reference>
<dbReference type="GO" id="GO:0003755">
    <property type="term" value="F:peptidyl-prolyl cis-trans isomerase activity"/>
    <property type="evidence" value="ECO:0007669"/>
    <property type="project" value="InterPro"/>
</dbReference>
<dbReference type="GeneID" id="22574724"/>
<evidence type="ECO:0000313" key="1">
    <source>
        <dbReference type="EMBL" id="AIN98004.2"/>
    </source>
</evidence>
<dbReference type="EMBL" id="CP009389">
    <property type="protein sequence ID" value="AIN98004.2"/>
    <property type="molecule type" value="Genomic_DNA"/>
</dbReference>
<organism evidence="1 2">
    <name type="scientific">Leishmania panamensis</name>
    <dbReference type="NCBI Taxonomy" id="5679"/>
    <lineage>
        <taxon>Eukaryota</taxon>
        <taxon>Discoba</taxon>
        <taxon>Euglenozoa</taxon>
        <taxon>Kinetoplastea</taxon>
        <taxon>Metakinetoplastina</taxon>
        <taxon>Trypanosomatida</taxon>
        <taxon>Trypanosomatidae</taxon>
        <taxon>Leishmaniinae</taxon>
        <taxon>Leishmania</taxon>
        <taxon>Leishmania guyanensis species complex</taxon>
    </lineage>
</organism>
<name>A0A088RRY6_LEIPA</name>
<dbReference type="InterPro" id="IPR029000">
    <property type="entry name" value="Cyclophilin-like_dom_sf"/>
</dbReference>
<dbReference type="VEuPathDB" id="TriTrypDB:LPMP_205120"/>
<dbReference type="PROSITE" id="PS50072">
    <property type="entry name" value="CSA_PPIASE_2"/>
    <property type="match status" value="1"/>
</dbReference>
<keyword evidence="2" id="KW-1185">Reference proteome</keyword>
<proteinExistence type="predicted"/>
<dbReference type="KEGG" id="lpan:LPMP_205120"/>
<dbReference type="eggNOG" id="ENOG502S0NR">
    <property type="taxonomic scope" value="Eukaryota"/>
</dbReference>
<dbReference type="VEuPathDB" id="TriTrypDB:LPAL13_200057900"/>
<accession>A0A088RRY6</accession>
<dbReference type="RefSeq" id="XP_010698711.1">
    <property type="nucleotide sequence ID" value="XM_010700409.1"/>
</dbReference>
<dbReference type="AlphaFoldDB" id="A0A088RRY6"/>
<gene>
    <name evidence="1" type="primary">CYP15</name>
    <name evidence="1" type="ORF">LPMP_205120</name>
</gene>
<dbReference type="Proteomes" id="UP000063063">
    <property type="component" value="Chromosome 20"/>
</dbReference>
<protein>
    <submittedName>
        <fullName evidence="1">Cyclophilin 15, putative</fullName>
    </submittedName>
</protein>
<evidence type="ECO:0000313" key="2">
    <source>
        <dbReference type="Proteomes" id="UP000063063"/>
    </source>
</evidence>